<gene>
    <name evidence="1" type="ORF">WR25_01999</name>
</gene>
<keyword evidence="2" id="KW-1185">Reference proteome</keyword>
<sequence>MRVPASMEAKPLVLPALATPDYTRVTSGNTSLIIARMRLPLVQPYSASSCFTSYQPCLGVTRPGTGTLPPVEINPHRCLAVHQHLLLHRLALGIADHTIVAGGAAQGIGFILADTALQITYAVLLLGLQLHALRIDGGIQAGGRCEAPRHGQCQQQRGAKAVMMIWRAFRGSGSPVDAPLIRVTLPFKPRAAHDVLRAT</sequence>
<accession>A0A2A2M4P1</accession>
<dbReference type="EMBL" id="LIAE01005639">
    <property type="protein sequence ID" value="PAV93187.1"/>
    <property type="molecule type" value="Genomic_DNA"/>
</dbReference>
<reference evidence="1 2" key="1">
    <citation type="journal article" date="2017" name="Curr. Biol.">
        <title>Genome architecture and evolution of a unichromosomal asexual nematode.</title>
        <authorList>
            <person name="Fradin H."/>
            <person name="Zegar C."/>
            <person name="Gutwein M."/>
            <person name="Lucas J."/>
            <person name="Kovtun M."/>
            <person name="Corcoran D."/>
            <person name="Baugh L.R."/>
            <person name="Kiontke K."/>
            <person name="Gunsalus K."/>
            <person name="Fitch D.H."/>
            <person name="Piano F."/>
        </authorList>
    </citation>
    <scope>NUCLEOTIDE SEQUENCE [LARGE SCALE GENOMIC DNA]</scope>
    <source>
        <strain evidence="1">PF1309</strain>
    </source>
</reference>
<evidence type="ECO:0000313" key="1">
    <source>
        <dbReference type="EMBL" id="PAV93187.1"/>
    </source>
</evidence>
<dbReference type="Proteomes" id="UP000218231">
    <property type="component" value="Unassembled WGS sequence"/>
</dbReference>
<evidence type="ECO:0000313" key="2">
    <source>
        <dbReference type="Proteomes" id="UP000218231"/>
    </source>
</evidence>
<dbReference type="AlphaFoldDB" id="A0A2A2M4P1"/>
<organism evidence="1 2">
    <name type="scientific">Diploscapter pachys</name>
    <dbReference type="NCBI Taxonomy" id="2018661"/>
    <lineage>
        <taxon>Eukaryota</taxon>
        <taxon>Metazoa</taxon>
        <taxon>Ecdysozoa</taxon>
        <taxon>Nematoda</taxon>
        <taxon>Chromadorea</taxon>
        <taxon>Rhabditida</taxon>
        <taxon>Rhabditina</taxon>
        <taxon>Rhabditomorpha</taxon>
        <taxon>Rhabditoidea</taxon>
        <taxon>Rhabditidae</taxon>
        <taxon>Diploscapter</taxon>
    </lineage>
</organism>
<proteinExistence type="predicted"/>
<comment type="caution">
    <text evidence="1">The sequence shown here is derived from an EMBL/GenBank/DDBJ whole genome shotgun (WGS) entry which is preliminary data.</text>
</comment>
<protein>
    <submittedName>
        <fullName evidence="1">Uncharacterized protein</fullName>
    </submittedName>
</protein>
<name>A0A2A2M4P1_9BILA</name>